<dbReference type="AlphaFoldDB" id="A0A2P2NKD5"/>
<organism evidence="1">
    <name type="scientific">Rhizophora mucronata</name>
    <name type="common">Asiatic mangrove</name>
    <dbReference type="NCBI Taxonomy" id="61149"/>
    <lineage>
        <taxon>Eukaryota</taxon>
        <taxon>Viridiplantae</taxon>
        <taxon>Streptophyta</taxon>
        <taxon>Embryophyta</taxon>
        <taxon>Tracheophyta</taxon>
        <taxon>Spermatophyta</taxon>
        <taxon>Magnoliopsida</taxon>
        <taxon>eudicotyledons</taxon>
        <taxon>Gunneridae</taxon>
        <taxon>Pentapetalae</taxon>
        <taxon>rosids</taxon>
        <taxon>fabids</taxon>
        <taxon>Malpighiales</taxon>
        <taxon>Rhizophoraceae</taxon>
        <taxon>Rhizophora</taxon>
    </lineage>
</organism>
<proteinExistence type="predicted"/>
<evidence type="ECO:0000313" key="1">
    <source>
        <dbReference type="EMBL" id="MBX42942.1"/>
    </source>
</evidence>
<accession>A0A2P2NKD5</accession>
<dbReference type="EMBL" id="GGEC01062458">
    <property type="protein sequence ID" value="MBX42942.1"/>
    <property type="molecule type" value="Transcribed_RNA"/>
</dbReference>
<sequence>MLAHVWSGPYSEILKIKVDASAGPCSAR</sequence>
<name>A0A2P2NKD5_RHIMU</name>
<reference evidence="1" key="1">
    <citation type="submission" date="2018-02" db="EMBL/GenBank/DDBJ databases">
        <title>Rhizophora mucronata_Transcriptome.</title>
        <authorList>
            <person name="Meera S.P."/>
            <person name="Sreeshan A."/>
            <person name="Augustine A."/>
        </authorList>
    </citation>
    <scope>NUCLEOTIDE SEQUENCE</scope>
    <source>
        <tissue evidence="1">Leaf</tissue>
    </source>
</reference>
<protein>
    <submittedName>
        <fullName evidence="1">Uncharacterized protein</fullName>
    </submittedName>
</protein>